<gene>
    <name evidence="2" type="ORF">SDC9_03606</name>
</gene>
<feature type="transmembrane region" description="Helical" evidence="1">
    <location>
        <begin position="204"/>
        <end position="224"/>
    </location>
</feature>
<dbReference type="InterPro" id="IPR025098">
    <property type="entry name" value="DUF4013"/>
</dbReference>
<keyword evidence="1" id="KW-0472">Membrane</keyword>
<feature type="transmembrane region" description="Helical" evidence="1">
    <location>
        <begin position="180"/>
        <end position="198"/>
    </location>
</feature>
<reference evidence="2" key="1">
    <citation type="submission" date="2019-08" db="EMBL/GenBank/DDBJ databases">
        <authorList>
            <person name="Kucharzyk K."/>
            <person name="Murdoch R.W."/>
            <person name="Higgins S."/>
            <person name="Loffler F."/>
        </authorList>
    </citation>
    <scope>NUCLEOTIDE SEQUENCE</scope>
</reference>
<name>A0A644STX2_9ZZZZ</name>
<dbReference type="EMBL" id="VSSQ01000006">
    <property type="protein sequence ID" value="MPL58075.1"/>
    <property type="molecule type" value="Genomic_DNA"/>
</dbReference>
<dbReference type="AlphaFoldDB" id="A0A644STX2"/>
<dbReference type="Pfam" id="PF13197">
    <property type="entry name" value="DUF4013"/>
    <property type="match status" value="1"/>
</dbReference>
<evidence type="ECO:0000313" key="2">
    <source>
        <dbReference type="EMBL" id="MPL58075.1"/>
    </source>
</evidence>
<organism evidence="2">
    <name type="scientific">bioreactor metagenome</name>
    <dbReference type="NCBI Taxonomy" id="1076179"/>
    <lineage>
        <taxon>unclassified sequences</taxon>
        <taxon>metagenomes</taxon>
        <taxon>ecological metagenomes</taxon>
    </lineage>
</organism>
<proteinExistence type="predicted"/>
<protein>
    <recommendedName>
        <fullName evidence="3">DUF4013 domain-containing protein</fullName>
    </recommendedName>
</protein>
<accession>A0A644STX2</accession>
<sequence>MENMNVKEMLIDSVKYALKGKKDFIFLGLLLWSISISTYITEEYLIIGIFLFIPLSIFLLIEGGYLATIIEDSIFGSDVHPQFKNIKILIWRGIKEVIIFVVYLFIPLVVLIISLIDTIIFSDDISNFIIFILFILSLFGSLFVVQAAIIHYEYNHSNLRAIFEIRTILKKLKNMGTGKFISSFSFVILFTLILQPTLSDISEHIHPLLSLILAFTILPFLAVFSARFMGLIGRYHFKE</sequence>
<keyword evidence="1" id="KW-0812">Transmembrane</keyword>
<evidence type="ECO:0008006" key="3">
    <source>
        <dbReference type="Google" id="ProtNLM"/>
    </source>
</evidence>
<feature type="transmembrane region" description="Helical" evidence="1">
    <location>
        <begin position="24"/>
        <end position="40"/>
    </location>
</feature>
<evidence type="ECO:0000256" key="1">
    <source>
        <dbReference type="SAM" id="Phobius"/>
    </source>
</evidence>
<feature type="transmembrane region" description="Helical" evidence="1">
    <location>
        <begin position="128"/>
        <end position="150"/>
    </location>
</feature>
<keyword evidence="1" id="KW-1133">Transmembrane helix</keyword>
<feature type="transmembrane region" description="Helical" evidence="1">
    <location>
        <begin position="46"/>
        <end position="67"/>
    </location>
</feature>
<feature type="transmembrane region" description="Helical" evidence="1">
    <location>
        <begin position="97"/>
        <end position="116"/>
    </location>
</feature>
<comment type="caution">
    <text evidence="2">The sequence shown here is derived from an EMBL/GenBank/DDBJ whole genome shotgun (WGS) entry which is preliminary data.</text>
</comment>